<name>A0A2U1NYK7_ARTAN</name>
<evidence type="ECO:0000313" key="3">
    <source>
        <dbReference type="Proteomes" id="UP000245207"/>
    </source>
</evidence>
<organism evidence="2 3">
    <name type="scientific">Artemisia annua</name>
    <name type="common">Sweet wormwood</name>
    <dbReference type="NCBI Taxonomy" id="35608"/>
    <lineage>
        <taxon>Eukaryota</taxon>
        <taxon>Viridiplantae</taxon>
        <taxon>Streptophyta</taxon>
        <taxon>Embryophyta</taxon>
        <taxon>Tracheophyta</taxon>
        <taxon>Spermatophyta</taxon>
        <taxon>Magnoliopsida</taxon>
        <taxon>eudicotyledons</taxon>
        <taxon>Gunneridae</taxon>
        <taxon>Pentapetalae</taxon>
        <taxon>asterids</taxon>
        <taxon>campanulids</taxon>
        <taxon>Asterales</taxon>
        <taxon>Asteraceae</taxon>
        <taxon>Asteroideae</taxon>
        <taxon>Anthemideae</taxon>
        <taxon>Artemisiinae</taxon>
        <taxon>Artemisia</taxon>
    </lineage>
</organism>
<evidence type="ECO:0000256" key="1">
    <source>
        <dbReference type="SAM" id="MobiDB-lite"/>
    </source>
</evidence>
<accession>A0A2U1NYK7</accession>
<feature type="compositionally biased region" description="Low complexity" evidence="1">
    <location>
        <begin position="93"/>
        <end position="110"/>
    </location>
</feature>
<gene>
    <name evidence="2" type="ORF">CTI12_AA214020</name>
</gene>
<reference evidence="2 3" key="1">
    <citation type="journal article" date="2018" name="Mol. Plant">
        <title>The genome of Artemisia annua provides insight into the evolution of Asteraceae family and artemisinin biosynthesis.</title>
        <authorList>
            <person name="Shen Q."/>
            <person name="Zhang L."/>
            <person name="Liao Z."/>
            <person name="Wang S."/>
            <person name="Yan T."/>
            <person name="Shi P."/>
            <person name="Liu M."/>
            <person name="Fu X."/>
            <person name="Pan Q."/>
            <person name="Wang Y."/>
            <person name="Lv Z."/>
            <person name="Lu X."/>
            <person name="Zhang F."/>
            <person name="Jiang W."/>
            <person name="Ma Y."/>
            <person name="Chen M."/>
            <person name="Hao X."/>
            <person name="Li L."/>
            <person name="Tang Y."/>
            <person name="Lv G."/>
            <person name="Zhou Y."/>
            <person name="Sun X."/>
            <person name="Brodelius P.E."/>
            <person name="Rose J.K.C."/>
            <person name="Tang K."/>
        </authorList>
    </citation>
    <scope>NUCLEOTIDE SEQUENCE [LARGE SCALE GENOMIC DNA]</scope>
    <source>
        <strain evidence="3">cv. Huhao1</strain>
        <tissue evidence="2">Leaf</tissue>
    </source>
</reference>
<proteinExistence type="predicted"/>
<feature type="compositionally biased region" description="Polar residues" evidence="1">
    <location>
        <begin position="155"/>
        <end position="169"/>
    </location>
</feature>
<protein>
    <submittedName>
        <fullName evidence="2">Uncharacterized protein</fullName>
    </submittedName>
</protein>
<dbReference type="AlphaFoldDB" id="A0A2U1NYK7"/>
<dbReference type="EMBL" id="PKPP01001971">
    <property type="protein sequence ID" value="PWA78547.1"/>
    <property type="molecule type" value="Genomic_DNA"/>
</dbReference>
<dbReference type="OrthoDB" id="1723491at2759"/>
<evidence type="ECO:0000313" key="2">
    <source>
        <dbReference type="EMBL" id="PWA78547.1"/>
    </source>
</evidence>
<feature type="region of interest" description="Disordered" evidence="1">
    <location>
        <begin position="93"/>
        <end position="189"/>
    </location>
</feature>
<sequence length="189" mass="19620">MVLQVERTYPAGYQNSAYQGPNGSYSSFQDVTQQTTPYSGYPNMSSYSSTQAQQYQSGMSTGVYGSGGSHYSSANAGFASGMKPSGGYGNSHYGSSYGHGSPHGQSHGAPHGLGYGSPHGQSHGAPHGQGYGSSHGYGNSHGYGSGLTHGHNNYGHGSSNYGHTSSGMNHGSYGQKPSWMLKGLDDDEE</sequence>
<dbReference type="Proteomes" id="UP000245207">
    <property type="component" value="Unassembled WGS sequence"/>
</dbReference>
<keyword evidence="3" id="KW-1185">Reference proteome</keyword>
<comment type="caution">
    <text evidence="2">The sequence shown here is derived from an EMBL/GenBank/DDBJ whole genome shotgun (WGS) entry which is preliminary data.</text>
</comment>
<feature type="compositionally biased region" description="Gly residues" evidence="1">
    <location>
        <begin position="127"/>
        <end position="147"/>
    </location>
</feature>